<dbReference type="SMART" id="SM00028">
    <property type="entry name" value="TPR"/>
    <property type="match status" value="2"/>
</dbReference>
<feature type="domain" description="Peptidase C39-like" evidence="1">
    <location>
        <begin position="48"/>
        <end position="159"/>
    </location>
</feature>
<proteinExistence type="predicted"/>
<dbReference type="InterPro" id="IPR039564">
    <property type="entry name" value="Peptidase_C39-like"/>
</dbReference>
<dbReference type="OrthoDB" id="5611441at2"/>
<evidence type="ECO:0000313" key="2">
    <source>
        <dbReference type="EMBL" id="SFM15345.1"/>
    </source>
</evidence>
<dbReference type="InterPro" id="IPR019734">
    <property type="entry name" value="TPR_rpt"/>
</dbReference>
<dbReference type="NCBIfam" id="NF033920">
    <property type="entry name" value="C39_PA2778_fam"/>
    <property type="match status" value="1"/>
</dbReference>
<gene>
    <name evidence="2" type="ORF">SAMN05216217_101349</name>
</gene>
<evidence type="ECO:0000313" key="3">
    <source>
        <dbReference type="Proteomes" id="UP000243629"/>
    </source>
</evidence>
<dbReference type="AlphaFoldDB" id="A0A1I4NJ18"/>
<evidence type="ECO:0000259" key="1">
    <source>
        <dbReference type="Pfam" id="PF13529"/>
    </source>
</evidence>
<accession>A0A1I4NJ18</accession>
<organism evidence="2 3">
    <name type="scientific">Halopseudomonas yangmingensis</name>
    <dbReference type="NCBI Taxonomy" id="1720063"/>
    <lineage>
        <taxon>Bacteria</taxon>
        <taxon>Pseudomonadati</taxon>
        <taxon>Pseudomonadota</taxon>
        <taxon>Gammaproteobacteria</taxon>
        <taxon>Pseudomonadales</taxon>
        <taxon>Pseudomonadaceae</taxon>
        <taxon>Halopseudomonas</taxon>
    </lineage>
</organism>
<name>A0A1I4NJ18_9GAMM</name>
<keyword evidence="3" id="KW-1185">Reference proteome</keyword>
<dbReference type="Pfam" id="PF13529">
    <property type="entry name" value="Peptidase_C39_2"/>
    <property type="match status" value="1"/>
</dbReference>
<dbReference type="Proteomes" id="UP000243629">
    <property type="component" value="Unassembled WGS sequence"/>
</dbReference>
<dbReference type="EMBL" id="FOUI01000001">
    <property type="protein sequence ID" value="SFM15345.1"/>
    <property type="molecule type" value="Genomic_DNA"/>
</dbReference>
<dbReference type="InterPro" id="IPR011990">
    <property type="entry name" value="TPR-like_helical_dom_sf"/>
</dbReference>
<dbReference type="CDD" id="cd02549">
    <property type="entry name" value="Peptidase_C39A"/>
    <property type="match status" value="1"/>
</dbReference>
<dbReference type="STRING" id="1720063.SAMN05216217_101349"/>
<sequence length="316" mass="35457">MTWAIPAAVQWRPVLLLAWLLWLSGCAVQPQTALMHDPALPSRTLLTDVPFHAQDDYQCGPAALAMLLNQRGIEITPEQLTERVWLPERRGSLQLEMVAAAREQGLLVYPLAPRAESLLLELQAGNPVLVMQNLGFNWWPQWHYAVAIGYDLPRQQIILHSGLEAERREPLRLFLRSWQRADNWARVLMPPEQLPANAEALPWLRAASDLELSGQPAAARSAYQRAIEQWPEQPAGWFGAANSAWQLGLQQAAIEAYLEALRQFPDLQQARHNLIAAFTAMGCPQQANLASQPDAVNLLQHIDLQACHTPYQPLLP</sequence>
<protein>
    <submittedName>
        <fullName evidence="2">Tetratricopeptide repeat-containing protein</fullName>
    </submittedName>
</protein>
<reference evidence="3" key="1">
    <citation type="submission" date="2016-10" db="EMBL/GenBank/DDBJ databases">
        <authorList>
            <person name="Varghese N."/>
            <person name="Submissions S."/>
        </authorList>
    </citation>
    <scope>NUCLEOTIDE SEQUENCE [LARGE SCALE GENOMIC DNA]</scope>
    <source>
        <strain evidence="3">DSM 24213</strain>
    </source>
</reference>
<dbReference type="Pfam" id="PF13432">
    <property type="entry name" value="TPR_16"/>
    <property type="match status" value="1"/>
</dbReference>
<dbReference type="SUPFAM" id="SSF48452">
    <property type="entry name" value="TPR-like"/>
    <property type="match status" value="1"/>
</dbReference>
<dbReference type="Gene3D" id="1.25.40.10">
    <property type="entry name" value="Tetratricopeptide repeat domain"/>
    <property type="match status" value="1"/>
</dbReference>
<dbReference type="Gene3D" id="3.90.70.10">
    <property type="entry name" value="Cysteine proteinases"/>
    <property type="match status" value="1"/>
</dbReference>
<dbReference type="InterPro" id="IPR039563">
    <property type="entry name" value="Peptidase_C39_single_dom"/>
</dbReference>